<reference evidence="2" key="4">
    <citation type="submission" date="2025-09" db="UniProtKB">
        <authorList>
            <consortium name="Ensembl"/>
        </authorList>
    </citation>
    <scope>IDENTIFICATION</scope>
    <source>
        <strain evidence="2">C57BL/6J</strain>
    </source>
</reference>
<reference evidence="2 4" key="1">
    <citation type="journal article" date="2009" name="PLoS Biol.">
        <title>Lineage-specific biology revealed by a finished genome assembly of the mouse.</title>
        <authorList>
            <consortium name="Mouse Genome Sequencing Consortium"/>
            <person name="Church D.M."/>
            <person name="Goodstadt L."/>
            <person name="Hillier L.W."/>
            <person name="Zody M.C."/>
            <person name="Goldstein S."/>
            <person name="She X."/>
            <person name="Bult C.J."/>
            <person name="Agarwala R."/>
            <person name="Cherry J.L."/>
            <person name="DiCuccio M."/>
            <person name="Hlavina W."/>
            <person name="Kapustin Y."/>
            <person name="Meric P."/>
            <person name="Maglott D."/>
            <person name="Birtle Z."/>
            <person name="Marques A.C."/>
            <person name="Graves T."/>
            <person name="Zhou S."/>
            <person name="Teague B."/>
            <person name="Potamousis K."/>
            <person name="Churas C."/>
            <person name="Place M."/>
            <person name="Herschleb J."/>
            <person name="Runnheim R."/>
            <person name="Forrest D."/>
            <person name="Amos-Landgraf J."/>
            <person name="Schwartz D.C."/>
            <person name="Cheng Z."/>
            <person name="Lindblad-Toh K."/>
            <person name="Eichler E.E."/>
            <person name="Ponting C.P."/>
        </authorList>
    </citation>
    <scope>NUCLEOTIDE SEQUENCE [LARGE SCALE GENOMIC DNA]</scope>
    <source>
        <strain evidence="2 4">C57BL/6J</strain>
    </source>
</reference>
<dbReference type="GeneTree" id="ENSGT00940000154742"/>
<dbReference type="ExpressionAtlas" id="A0A3B2W7I2">
    <property type="expression patterns" value="baseline and differential"/>
</dbReference>
<accession>A0A3B2W7I2</accession>
<evidence type="ECO:0000313" key="2">
    <source>
        <dbReference type="Ensembl" id="ENSMUSP00000156536.2"/>
    </source>
</evidence>
<evidence type="ECO:0000313" key="4">
    <source>
        <dbReference type="Proteomes" id="UP000000589"/>
    </source>
</evidence>
<dbReference type="Proteomes" id="UP000000589">
    <property type="component" value="Chromosome 17"/>
</dbReference>
<organism evidence="2 4">
    <name type="scientific">Mus musculus</name>
    <name type="common">Mouse</name>
    <dbReference type="NCBI Taxonomy" id="10090"/>
    <lineage>
        <taxon>Eukaryota</taxon>
        <taxon>Metazoa</taxon>
        <taxon>Chordata</taxon>
        <taxon>Craniata</taxon>
        <taxon>Vertebrata</taxon>
        <taxon>Euteleostomi</taxon>
        <taxon>Mammalia</taxon>
        <taxon>Eutheria</taxon>
        <taxon>Euarchontoglires</taxon>
        <taxon>Glires</taxon>
        <taxon>Rodentia</taxon>
        <taxon>Myomorpha</taxon>
        <taxon>Muroidea</taxon>
        <taxon>Muridae</taxon>
        <taxon>Murinae</taxon>
        <taxon>Mus</taxon>
        <taxon>Mus</taxon>
    </lineage>
</organism>
<reference evidence="2" key="3">
    <citation type="submission" date="2025-08" db="UniProtKB">
        <authorList>
            <consortium name="Ensembl"/>
        </authorList>
    </citation>
    <scope>IDENTIFICATION</scope>
    <source>
        <strain evidence="2">C57BL/6J</strain>
    </source>
</reference>
<dbReference type="AlphaFoldDB" id="A0A3B2W7I2"/>
<proteinExistence type="predicted"/>
<feature type="region of interest" description="Disordered" evidence="1">
    <location>
        <begin position="1"/>
        <end position="40"/>
    </location>
</feature>
<dbReference type="VEuPathDB" id="HostDB:ENSMUSG00000034647"/>
<gene>
    <name evidence="2 3" type="primary">Ankrd12</name>
</gene>
<feature type="compositionally biased region" description="Polar residues" evidence="1">
    <location>
        <begin position="9"/>
        <end position="20"/>
    </location>
</feature>
<name>A0A3B2W7I2_MOUSE</name>
<evidence type="ECO:0000256" key="1">
    <source>
        <dbReference type="SAM" id="MobiDB-lite"/>
    </source>
</evidence>
<dbReference type="Ensembl" id="ENSMUST00000233407.2">
    <property type="protein sequence ID" value="ENSMUSP00000156536.2"/>
    <property type="gene ID" value="ENSMUSG00000034647.16"/>
</dbReference>
<reference evidence="2 4" key="2">
    <citation type="journal article" date="2011" name="PLoS Biol.">
        <title>Modernizing reference genome assemblies.</title>
        <authorList>
            <person name="Church D.M."/>
            <person name="Schneider V.A."/>
            <person name="Graves T."/>
            <person name="Auger K."/>
            <person name="Cunningham F."/>
            <person name="Bouk N."/>
            <person name="Chen H.C."/>
            <person name="Agarwala R."/>
            <person name="McLaren W.M."/>
            <person name="Ritchie G.R."/>
            <person name="Albracht D."/>
            <person name="Kremitzki M."/>
            <person name="Rock S."/>
            <person name="Kotkiewicz H."/>
            <person name="Kremitzki C."/>
            <person name="Wollam A."/>
            <person name="Trani L."/>
            <person name="Fulton L."/>
            <person name="Fulton R."/>
            <person name="Matthews L."/>
            <person name="Whitehead S."/>
            <person name="Chow W."/>
            <person name="Torrance J."/>
            <person name="Dunn M."/>
            <person name="Harden G."/>
            <person name="Threadgold G."/>
            <person name="Wood J."/>
            <person name="Collins J."/>
            <person name="Heath P."/>
            <person name="Griffiths G."/>
            <person name="Pelan S."/>
            <person name="Grafham D."/>
            <person name="Eichler E.E."/>
            <person name="Weinstock G."/>
            <person name="Mardis E.R."/>
            <person name="Wilson R.K."/>
            <person name="Howe K."/>
            <person name="Flicek P."/>
            <person name="Hubbard T."/>
        </authorList>
    </citation>
    <scope>NUCLEOTIDE SEQUENCE [LARGE SCALE GENOMIC DNA]</scope>
    <source>
        <strain evidence="2 4">C57BL/6J</strain>
    </source>
</reference>
<sequence length="76" mass="8747">MPKSGFTKPVQSENSDSDSSMVERPYGRKGKNSSQRQELMQRPWRDAAYWLAPCDSKEACSTCFFTELSTTRFHHP</sequence>
<dbReference type="MGI" id="MGI:1914357">
    <property type="gene designation" value="Ankrd12"/>
</dbReference>
<dbReference type="AGR" id="MGI:1914357"/>
<evidence type="ECO:0000313" key="3">
    <source>
        <dbReference type="MGI" id="MGI:1914357"/>
    </source>
</evidence>
<dbReference type="Antibodypedia" id="6510">
    <property type="antibodies" value="55 antibodies from 11 providers"/>
</dbReference>
<dbReference type="Bgee" id="ENSMUSG00000034647">
    <property type="expression patterns" value="Expressed in pigmented layer of retina and 217 other cell types or tissues"/>
</dbReference>
<protein>
    <submittedName>
        <fullName evidence="2">Ankyrin repeat domain 12</fullName>
    </submittedName>
</protein>
<keyword evidence="4" id="KW-1185">Reference proteome</keyword>